<gene>
    <name evidence="1" type="ORF">P7M32_05675</name>
</gene>
<proteinExistence type="predicted"/>
<dbReference type="RefSeq" id="WP_317475252.1">
    <property type="nucleotide sequence ID" value="NZ_JARQTV010000004.1"/>
</dbReference>
<accession>A0ABT6EUU6</accession>
<name>A0ABT6EUU6_9PAST</name>
<evidence type="ECO:0000313" key="2">
    <source>
        <dbReference type="Proteomes" id="UP001216057"/>
    </source>
</evidence>
<reference evidence="1 2" key="1">
    <citation type="submission" date="2023-03" db="EMBL/GenBank/DDBJ databases">
        <title>Classification of Bisgaard taxon 6 and taxon 10 as Exercitatus varius gen. nov., spec. nov.</title>
        <authorList>
            <person name="Christensen H."/>
        </authorList>
    </citation>
    <scope>NUCLEOTIDE SEQUENCE [LARGE SCALE GENOMIC DNA]</scope>
    <source>
        <strain evidence="1 2">23350_01</strain>
    </source>
</reference>
<dbReference type="EMBL" id="JARQTX010000006">
    <property type="protein sequence ID" value="MDG2945917.1"/>
    <property type="molecule type" value="Genomic_DNA"/>
</dbReference>
<keyword evidence="2" id="KW-1185">Reference proteome</keyword>
<comment type="caution">
    <text evidence="1">The sequence shown here is derived from an EMBL/GenBank/DDBJ whole genome shotgun (WGS) entry which is preliminary data.</text>
</comment>
<sequence>MILIDIDDIRKIDDELISENVLIHARPLQATLRWMSLNNIQGDVSGFTKVIRDIYKILYPSQNFSFPILLVGGIAFRDQIYVTKIPLVCGKISINLFEWVDIKNSELALMQKFYLNQYKQAMYCICDLYDIAFGIDDLLKETKSKDLSYWLKMILSSIMSSAFTLSEKINLDNAIQSALLSIELAIKSCLLYLGCEYTEIKSLSHCKNKTINKLIEYNLIQSNDYFYKLYSSLPEYVNSRYSEQNLTKLDLVKLVIKIQFLVAEMIRKITTRNLAKSINLENDFQRPSLL</sequence>
<dbReference type="Proteomes" id="UP001216057">
    <property type="component" value="Unassembled WGS sequence"/>
</dbReference>
<evidence type="ECO:0008006" key="3">
    <source>
        <dbReference type="Google" id="ProtNLM"/>
    </source>
</evidence>
<organism evidence="1 2">
    <name type="scientific">Exercitatus varius</name>
    <dbReference type="NCBI Taxonomy" id="67857"/>
    <lineage>
        <taxon>Bacteria</taxon>
        <taxon>Pseudomonadati</taxon>
        <taxon>Pseudomonadota</taxon>
        <taxon>Gammaproteobacteria</taxon>
        <taxon>Pasteurellales</taxon>
        <taxon>Pasteurellaceae</taxon>
        <taxon>Exercitatus</taxon>
    </lineage>
</organism>
<evidence type="ECO:0000313" key="1">
    <source>
        <dbReference type="EMBL" id="MDG2945917.1"/>
    </source>
</evidence>
<protein>
    <recommendedName>
        <fullName evidence="3">HEPN domain-containing protein</fullName>
    </recommendedName>
</protein>